<dbReference type="PROSITE" id="PS51720">
    <property type="entry name" value="G_AIG1"/>
    <property type="match status" value="1"/>
</dbReference>
<keyword evidence="2" id="KW-0547">Nucleotide-binding</keyword>
<dbReference type="SUPFAM" id="SSF52540">
    <property type="entry name" value="P-loop containing nucleoside triphosphate hydrolases"/>
    <property type="match status" value="1"/>
</dbReference>
<proteinExistence type="inferred from homology"/>
<evidence type="ECO:0000256" key="2">
    <source>
        <dbReference type="ARBA" id="ARBA00022741"/>
    </source>
</evidence>
<dbReference type="InterPro" id="IPR045058">
    <property type="entry name" value="GIMA/IAN/Toc"/>
</dbReference>
<dbReference type="InterPro" id="IPR006703">
    <property type="entry name" value="G_AIG1"/>
</dbReference>
<keyword evidence="7" id="KW-1185">Reference proteome</keyword>
<dbReference type="PANTHER" id="PTHR10903:SF188">
    <property type="entry name" value="GTPASE IMAP FAMILY MEMBER 2-LIKE-RELATED"/>
    <property type="match status" value="1"/>
</dbReference>
<dbReference type="Gene3D" id="3.40.50.300">
    <property type="entry name" value="P-loop containing nucleotide triphosphate hydrolases"/>
    <property type="match status" value="2"/>
</dbReference>
<comment type="similarity">
    <text evidence="1">Belongs to the TRAFAC class TrmE-Era-EngA-EngB-Septin-like GTPase superfamily. AIG1/Toc34/Toc159-like paraseptin GTPase family. IAN subfamily.</text>
</comment>
<evidence type="ECO:0000256" key="1">
    <source>
        <dbReference type="ARBA" id="ARBA00008535"/>
    </source>
</evidence>
<dbReference type="Proteomes" id="UP000324632">
    <property type="component" value="Chromosome 21"/>
</dbReference>
<dbReference type="CDD" id="cd01852">
    <property type="entry name" value="AIG1"/>
    <property type="match status" value="1"/>
</dbReference>
<dbReference type="Pfam" id="PF04548">
    <property type="entry name" value="AIG1"/>
    <property type="match status" value="1"/>
</dbReference>
<dbReference type="GO" id="GO:0005525">
    <property type="term" value="F:GTP binding"/>
    <property type="evidence" value="ECO:0007669"/>
    <property type="project" value="UniProtKB-KW"/>
</dbReference>
<dbReference type="EMBL" id="SOYY01000021">
    <property type="protein sequence ID" value="KAA0706353.1"/>
    <property type="molecule type" value="Genomic_DNA"/>
</dbReference>
<protein>
    <submittedName>
        <fullName evidence="6">GTPase IMAP family member 4</fullName>
    </submittedName>
</protein>
<keyword evidence="3" id="KW-0342">GTP-binding</keyword>
<dbReference type="InterPro" id="IPR027417">
    <property type="entry name" value="P-loop_NTPase"/>
</dbReference>
<dbReference type="FunFam" id="3.40.50.300:FF:000366">
    <property type="entry name" value="GTPase, IMAP family member 2"/>
    <property type="match status" value="1"/>
</dbReference>
<dbReference type="PANTHER" id="PTHR10903">
    <property type="entry name" value="GTPASE, IMAP FAMILY MEMBER-RELATED"/>
    <property type="match status" value="1"/>
</dbReference>
<comment type="caution">
    <text evidence="6">The sequence shown here is derived from an EMBL/GenBank/DDBJ whole genome shotgun (WGS) entry which is preliminary data.</text>
</comment>
<evidence type="ECO:0000256" key="4">
    <source>
        <dbReference type="SAM" id="MobiDB-lite"/>
    </source>
</evidence>
<feature type="domain" description="AIG1-type G" evidence="5">
    <location>
        <begin position="137"/>
        <end position="336"/>
    </location>
</feature>
<evidence type="ECO:0000313" key="6">
    <source>
        <dbReference type="EMBL" id="KAA0706353.1"/>
    </source>
</evidence>
<gene>
    <name evidence="6" type="ORF">E1301_Tti022174</name>
</gene>
<evidence type="ECO:0000313" key="7">
    <source>
        <dbReference type="Proteomes" id="UP000324632"/>
    </source>
</evidence>
<organism evidence="6 7">
    <name type="scientific">Triplophysa tibetana</name>
    <dbReference type="NCBI Taxonomy" id="1572043"/>
    <lineage>
        <taxon>Eukaryota</taxon>
        <taxon>Metazoa</taxon>
        <taxon>Chordata</taxon>
        <taxon>Craniata</taxon>
        <taxon>Vertebrata</taxon>
        <taxon>Euteleostomi</taxon>
        <taxon>Actinopterygii</taxon>
        <taxon>Neopterygii</taxon>
        <taxon>Teleostei</taxon>
        <taxon>Ostariophysi</taxon>
        <taxon>Cypriniformes</taxon>
        <taxon>Nemacheilidae</taxon>
        <taxon>Triplophysa</taxon>
    </lineage>
</organism>
<evidence type="ECO:0000259" key="5">
    <source>
        <dbReference type="PROSITE" id="PS51720"/>
    </source>
</evidence>
<feature type="region of interest" description="Disordered" evidence="4">
    <location>
        <begin position="372"/>
        <end position="408"/>
    </location>
</feature>
<evidence type="ECO:0000256" key="3">
    <source>
        <dbReference type="ARBA" id="ARBA00023134"/>
    </source>
</evidence>
<accession>A0A5A9NAG0</accession>
<sequence>MCFSSSFLALRSLTNTKQNCRRSSLFSSRINKHAITVIIKDKNIISRLFSNMNIFHSSSTNVETSQLFGGGVFVLERSTQIASLLQDVEPMRQENSGRCYTTFMYLQAQIERERNKHRAEIEKLRRSAAAGVTHSGDDDLRIVLLGKTGVGKSASGNTILRRDAFKSTITSRSVTRECQKETSEYKKRKITVIDTPGLFDTAVDNVETRKELVKCVSMAAPGPHVFLQVLQLGRFTQEEKDAVKMIQETFGDKSRMYTMVLFTRGDDLKGTTFEDFIKDDDNLQSIVRQCGNRYHVFNNNETKDHSQVSGLLDKIDRMVATNGDSFYTNEMFQLAEKNIKEEQERIMKEKEEEIKRKEEELKAIYEAETEKMKKENRREGKEMQRELRRREKDFKTREEEIKKETDENLQKELQRKLEEQQKEFEQENKRKEKALEEQQQNFIRYLEEKHEIEKQNLKDIIQKETREQAECDYLQKLDDEVSKALQHAEKKLPSRSKRARDWSFYGTFVGAAAGGLIGSGEDLVEWIISKQFDK</sequence>
<dbReference type="AlphaFoldDB" id="A0A5A9NAG0"/>
<name>A0A5A9NAG0_9TELE</name>
<reference evidence="6 7" key="1">
    <citation type="journal article" date="2019" name="Mol. Ecol. Resour.">
        <title>Chromosome-level genome assembly of Triplophysa tibetana, a fish adapted to the harsh high-altitude environment of the Tibetan Plateau.</title>
        <authorList>
            <person name="Yang X."/>
            <person name="Liu H."/>
            <person name="Ma Z."/>
            <person name="Zou Y."/>
            <person name="Zou M."/>
            <person name="Mao Y."/>
            <person name="Li X."/>
            <person name="Wang H."/>
            <person name="Chen T."/>
            <person name="Wang W."/>
            <person name="Yang R."/>
        </authorList>
    </citation>
    <scope>NUCLEOTIDE SEQUENCE [LARGE SCALE GENOMIC DNA]</scope>
    <source>
        <strain evidence="6">TTIB1903HZAU</strain>
        <tissue evidence="6">Muscle</tissue>
    </source>
</reference>